<protein>
    <submittedName>
        <fullName evidence="1">Uncharacterized protein</fullName>
    </submittedName>
</protein>
<evidence type="ECO:0000313" key="2">
    <source>
        <dbReference type="Proteomes" id="UP000595917"/>
    </source>
</evidence>
<evidence type="ECO:0000313" key="1">
    <source>
        <dbReference type="EMBL" id="QQO08141.1"/>
    </source>
</evidence>
<keyword evidence="2" id="KW-1185">Reference proteome</keyword>
<organism evidence="1 2">
    <name type="scientific">Breznakiella homolactica</name>
    <dbReference type="NCBI Taxonomy" id="2798577"/>
    <lineage>
        <taxon>Bacteria</taxon>
        <taxon>Pseudomonadati</taxon>
        <taxon>Spirochaetota</taxon>
        <taxon>Spirochaetia</taxon>
        <taxon>Spirochaetales</taxon>
        <taxon>Breznakiellaceae</taxon>
        <taxon>Breznakiella</taxon>
    </lineage>
</organism>
<reference evidence="1" key="1">
    <citation type="submission" date="2021-01" db="EMBL/GenBank/DDBJ databases">
        <title>Description of Breznakiella homolactica.</title>
        <authorList>
            <person name="Song Y."/>
            <person name="Brune A."/>
        </authorList>
    </citation>
    <scope>NUCLEOTIDE SEQUENCE</scope>
    <source>
        <strain evidence="1">RmG30</strain>
    </source>
</reference>
<accession>A0A7T7XKQ8</accession>
<dbReference type="EMBL" id="CP067089">
    <property type="protein sequence ID" value="QQO08141.1"/>
    <property type="molecule type" value="Genomic_DNA"/>
</dbReference>
<gene>
    <name evidence="1" type="ORF">JFL75_14485</name>
</gene>
<dbReference type="PROSITE" id="PS51257">
    <property type="entry name" value="PROKAR_LIPOPROTEIN"/>
    <property type="match status" value="1"/>
</dbReference>
<proteinExistence type="predicted"/>
<dbReference type="KEGG" id="bhc:JFL75_14485"/>
<name>A0A7T7XKQ8_9SPIR</name>
<dbReference type="RefSeq" id="WP_215625447.1">
    <property type="nucleotide sequence ID" value="NZ_CP067089.2"/>
</dbReference>
<sequence>MKKIITAFFILGSIFLILAVSACRSVPDAPGDPVQEIPVQPDEPVLEDIPDVVLPEEPDAEEEFDPSTIPQEVFDSTKIDVQELIQNLNSIIRSRDYDTWVSYLGKDYFAAISSPDYLAQISESARLKTQRIVLRTPQDYFQYVVVPSRANDRVDDIEFIGQNRVKAYTITPNGQRLRLYNLEKNADGWKIIN</sequence>
<dbReference type="Proteomes" id="UP000595917">
    <property type="component" value="Chromosome"/>
</dbReference>
<dbReference type="AlphaFoldDB" id="A0A7T7XKQ8"/>